<evidence type="ECO:0000256" key="7">
    <source>
        <dbReference type="SAM" id="Phobius"/>
    </source>
</evidence>
<dbReference type="InterPro" id="IPR028055">
    <property type="entry name" value="YidC/Oxa/ALB_C"/>
</dbReference>
<dbReference type="GO" id="GO:0033617">
    <property type="term" value="P:mitochondrial respiratory chain complex IV assembly"/>
    <property type="evidence" value="ECO:0007669"/>
    <property type="project" value="TreeGrafter"/>
</dbReference>
<dbReference type="GO" id="GO:0005743">
    <property type="term" value="C:mitochondrial inner membrane"/>
    <property type="evidence" value="ECO:0007669"/>
    <property type="project" value="TreeGrafter"/>
</dbReference>
<dbReference type="CDD" id="cd20069">
    <property type="entry name" value="5TM_Oxa1-like"/>
    <property type="match status" value="1"/>
</dbReference>
<keyword evidence="4 7" id="KW-1133">Transmembrane helix</keyword>
<organism evidence="9 10">
    <name type="scientific">Bifiguratus adelaidae</name>
    <dbReference type="NCBI Taxonomy" id="1938954"/>
    <lineage>
        <taxon>Eukaryota</taxon>
        <taxon>Fungi</taxon>
        <taxon>Fungi incertae sedis</taxon>
        <taxon>Mucoromycota</taxon>
        <taxon>Mucoromycotina</taxon>
        <taxon>Endogonomycetes</taxon>
        <taxon>Endogonales</taxon>
        <taxon>Endogonales incertae sedis</taxon>
        <taxon>Bifiguratus</taxon>
    </lineage>
</organism>
<gene>
    <name evidence="9" type="ORF">BZG36_03514</name>
</gene>
<evidence type="ECO:0000256" key="4">
    <source>
        <dbReference type="ARBA" id="ARBA00022989"/>
    </source>
</evidence>
<reference evidence="9 10" key="1">
    <citation type="journal article" date="2017" name="Mycologia">
        <title>Bifiguratus adelaidae, gen. et sp. nov., a new member of Mucoromycotina in endophytic and soil-dwelling habitats.</title>
        <authorList>
            <person name="Torres-Cruz T.J."/>
            <person name="Billingsley Tobias T.L."/>
            <person name="Almatruk M."/>
            <person name="Hesse C."/>
            <person name="Kuske C.R."/>
            <person name="Desiro A."/>
            <person name="Benucci G.M."/>
            <person name="Bonito G."/>
            <person name="Stajich J.E."/>
            <person name="Dunlap C."/>
            <person name="Arnold A.E."/>
            <person name="Porras-Alfaro A."/>
        </authorList>
    </citation>
    <scope>NUCLEOTIDE SEQUENCE [LARGE SCALE GENOMIC DNA]</scope>
    <source>
        <strain evidence="9 10">AZ0501</strain>
    </source>
</reference>
<keyword evidence="3 6" id="KW-0812">Transmembrane</keyword>
<dbReference type="OrthoDB" id="2148490at2759"/>
<dbReference type="Pfam" id="PF02096">
    <property type="entry name" value="60KD_IMP"/>
    <property type="match status" value="1"/>
</dbReference>
<evidence type="ECO:0000256" key="1">
    <source>
        <dbReference type="ARBA" id="ARBA00004141"/>
    </source>
</evidence>
<evidence type="ECO:0000256" key="6">
    <source>
        <dbReference type="RuleBase" id="RU003945"/>
    </source>
</evidence>
<feature type="domain" description="Membrane insertase YidC/Oxa/ALB C-terminal" evidence="8">
    <location>
        <begin position="36"/>
        <end position="252"/>
    </location>
</feature>
<evidence type="ECO:0000313" key="9">
    <source>
        <dbReference type="EMBL" id="OZJ03257.1"/>
    </source>
</evidence>
<dbReference type="AlphaFoldDB" id="A0A261XY25"/>
<dbReference type="GO" id="GO:0032979">
    <property type="term" value="P:protein insertion into mitochondrial inner membrane from matrix"/>
    <property type="evidence" value="ECO:0007669"/>
    <property type="project" value="TreeGrafter"/>
</dbReference>
<feature type="transmembrane region" description="Helical" evidence="7">
    <location>
        <begin position="123"/>
        <end position="149"/>
    </location>
</feature>
<comment type="subcellular location">
    <subcellularLocation>
        <location evidence="1 6">Membrane</location>
        <topology evidence="1 6">Multi-pass membrane protein</topology>
    </subcellularLocation>
</comment>
<dbReference type="Proteomes" id="UP000242875">
    <property type="component" value="Unassembled WGS sequence"/>
</dbReference>
<sequence length="265" mass="29779">MRRLLSLTSTEGVNVLLAANESLLHTLHETTHLPWWATLVASTVLLRSTLTLPIAIRQQRMLGRWVTLRPVVQSWGETLKQTMAKSSRSQGASYESYNTQLQKEYRQRVKQLYEDHQCSPVKVFLLPWVQIPLFVCMSLTIRGMAAWPLPWLSNPNLPVEGFTSGGWDGFMDLTAVYGMGVLPIAIGLTNLANVELNALFAKNPTTRQQVLRNIYRMISMAMIPISAGVPMALNVYWLSSSSFSVAQNLALKNPWVRARLGLIKL</sequence>
<feature type="transmembrane region" description="Helical" evidence="7">
    <location>
        <begin position="214"/>
        <end position="237"/>
    </location>
</feature>
<keyword evidence="10" id="KW-1185">Reference proteome</keyword>
<comment type="similarity">
    <text evidence="2 6">Belongs to the OXA1/ALB3/YidC family.</text>
</comment>
<dbReference type="PANTHER" id="PTHR12428:SF65">
    <property type="entry name" value="CYTOCHROME C OXIDASE ASSEMBLY PROTEIN COX18, MITOCHONDRIAL"/>
    <property type="match status" value="1"/>
</dbReference>
<dbReference type="GO" id="GO:0032977">
    <property type="term" value="F:membrane insertase activity"/>
    <property type="evidence" value="ECO:0007669"/>
    <property type="project" value="InterPro"/>
</dbReference>
<comment type="caution">
    <text evidence="9">The sequence shown here is derived from an EMBL/GenBank/DDBJ whole genome shotgun (WGS) entry which is preliminary data.</text>
</comment>
<feature type="transmembrane region" description="Helical" evidence="7">
    <location>
        <begin position="34"/>
        <end position="56"/>
    </location>
</feature>
<evidence type="ECO:0000256" key="2">
    <source>
        <dbReference type="ARBA" id="ARBA00009877"/>
    </source>
</evidence>
<evidence type="ECO:0000313" key="10">
    <source>
        <dbReference type="Proteomes" id="UP000242875"/>
    </source>
</evidence>
<proteinExistence type="inferred from homology"/>
<dbReference type="InterPro" id="IPR001708">
    <property type="entry name" value="YidC/ALB3/OXA1/COX18"/>
</dbReference>
<dbReference type="EMBL" id="MVBO01000095">
    <property type="protein sequence ID" value="OZJ03257.1"/>
    <property type="molecule type" value="Genomic_DNA"/>
</dbReference>
<evidence type="ECO:0000256" key="3">
    <source>
        <dbReference type="ARBA" id="ARBA00022692"/>
    </source>
</evidence>
<accession>A0A261XY25</accession>
<keyword evidence="5 7" id="KW-0472">Membrane</keyword>
<evidence type="ECO:0000256" key="5">
    <source>
        <dbReference type="ARBA" id="ARBA00023136"/>
    </source>
</evidence>
<feature type="transmembrane region" description="Helical" evidence="7">
    <location>
        <begin position="169"/>
        <end position="193"/>
    </location>
</feature>
<evidence type="ECO:0000259" key="8">
    <source>
        <dbReference type="Pfam" id="PF02096"/>
    </source>
</evidence>
<protein>
    <recommendedName>
        <fullName evidence="8">Membrane insertase YidC/Oxa/ALB C-terminal domain-containing protein</fullName>
    </recommendedName>
</protein>
<dbReference type="PANTHER" id="PTHR12428">
    <property type="entry name" value="OXA1"/>
    <property type="match status" value="1"/>
</dbReference>
<name>A0A261XY25_9FUNG</name>